<comment type="caution">
    <text evidence="4">The sequence shown here is derived from an EMBL/GenBank/DDBJ whole genome shotgun (WGS) entry which is preliminary data.</text>
</comment>
<name>A0A210Q3H8_MIZYE</name>
<organism evidence="4 5">
    <name type="scientific">Mizuhopecten yessoensis</name>
    <name type="common">Japanese scallop</name>
    <name type="synonym">Patinopecten yessoensis</name>
    <dbReference type="NCBI Taxonomy" id="6573"/>
    <lineage>
        <taxon>Eukaryota</taxon>
        <taxon>Metazoa</taxon>
        <taxon>Spiralia</taxon>
        <taxon>Lophotrochozoa</taxon>
        <taxon>Mollusca</taxon>
        <taxon>Bivalvia</taxon>
        <taxon>Autobranchia</taxon>
        <taxon>Pteriomorphia</taxon>
        <taxon>Pectinida</taxon>
        <taxon>Pectinoidea</taxon>
        <taxon>Pectinidae</taxon>
        <taxon>Mizuhopecten</taxon>
    </lineage>
</organism>
<dbReference type="Proteomes" id="UP000242188">
    <property type="component" value="Unassembled WGS sequence"/>
</dbReference>
<comment type="similarity">
    <text evidence="1">Belongs to the opioid growth factor receptor family.</text>
</comment>
<keyword evidence="4" id="KW-0675">Receptor</keyword>
<dbReference type="STRING" id="6573.A0A210Q3H8"/>
<dbReference type="GO" id="GO:0016020">
    <property type="term" value="C:membrane"/>
    <property type="evidence" value="ECO:0007669"/>
    <property type="project" value="InterPro"/>
</dbReference>
<dbReference type="Pfam" id="PF04664">
    <property type="entry name" value="OGFr_N"/>
    <property type="match status" value="1"/>
</dbReference>
<evidence type="ECO:0000313" key="4">
    <source>
        <dbReference type="EMBL" id="OWF43262.1"/>
    </source>
</evidence>
<evidence type="ECO:0000313" key="5">
    <source>
        <dbReference type="Proteomes" id="UP000242188"/>
    </source>
</evidence>
<feature type="compositionally biased region" description="Low complexity" evidence="2">
    <location>
        <begin position="1"/>
        <end position="20"/>
    </location>
</feature>
<dbReference type="PANTHER" id="PTHR14015">
    <property type="entry name" value="OPIOID GROWTH FACTOR RECEPTOR OGFR ZETA-TYPE OPIOID RECEPTOR"/>
    <property type="match status" value="1"/>
</dbReference>
<feature type="compositionally biased region" description="Polar residues" evidence="2">
    <location>
        <begin position="304"/>
        <end position="323"/>
    </location>
</feature>
<feature type="domain" description="Opioid growth factor receptor (OGFr) conserved" evidence="3">
    <location>
        <begin position="80"/>
        <end position="269"/>
    </location>
</feature>
<feature type="compositionally biased region" description="Polar residues" evidence="2">
    <location>
        <begin position="377"/>
        <end position="400"/>
    </location>
</feature>
<evidence type="ECO:0000256" key="2">
    <source>
        <dbReference type="SAM" id="MobiDB-lite"/>
    </source>
</evidence>
<dbReference type="EMBL" id="NEDP02005138">
    <property type="protein sequence ID" value="OWF43262.1"/>
    <property type="molecule type" value="Genomic_DNA"/>
</dbReference>
<dbReference type="InterPro" id="IPR039574">
    <property type="entry name" value="OGFr"/>
</dbReference>
<evidence type="ECO:0000259" key="3">
    <source>
        <dbReference type="Pfam" id="PF04664"/>
    </source>
</evidence>
<dbReference type="PANTHER" id="PTHR14015:SF2">
    <property type="entry name" value="OPIOID GROWTH FACTOR RECEPTOR (OGFR) CONSERVED DOMAIN-CONTAINING PROTEIN"/>
    <property type="match status" value="1"/>
</dbReference>
<feature type="region of interest" description="Disordered" evidence="2">
    <location>
        <begin position="1"/>
        <end position="58"/>
    </location>
</feature>
<keyword evidence="5" id="KW-1185">Reference proteome</keyword>
<evidence type="ECO:0000256" key="1">
    <source>
        <dbReference type="ARBA" id="ARBA00010365"/>
    </source>
</evidence>
<feature type="region of interest" description="Disordered" evidence="2">
    <location>
        <begin position="275"/>
        <end position="400"/>
    </location>
</feature>
<proteinExistence type="inferred from homology"/>
<dbReference type="OrthoDB" id="9030204at2759"/>
<dbReference type="AlphaFoldDB" id="A0A210Q3H8"/>
<protein>
    <submittedName>
        <fullName evidence="4">Opioid growth factor receptor-like protein 1</fullName>
    </submittedName>
</protein>
<feature type="compositionally biased region" description="Polar residues" evidence="2">
    <location>
        <begin position="27"/>
        <end position="42"/>
    </location>
</feature>
<accession>A0A210Q3H8</accession>
<dbReference type="GO" id="GO:0140625">
    <property type="term" value="F:opioid growth factor receptor activity"/>
    <property type="evidence" value="ECO:0007669"/>
    <property type="project" value="InterPro"/>
</dbReference>
<sequence length="400" mass="45532">MSKSSNTRSNKTSSSEGSVSSKDKFKQTTMGNSESTDESPTQRGRAGGGSRHTFKPSFFRKWSDKDTEQYRLGYPGKKDHPNQKENLLFYTGKMPSHPDGDYIDNIHENWWGDYRLLESHHGYIQWLFPIRESGMNFYSQELQLHEIEKMKEDKKALARVLKSYRLMLDFYGMELENEETGQIKRGEHWRSQFRNLNRSFHNYLRITRILKSLGEFGYEYLKRPFVEFVLQEALETGELSNVLESCVNYWIGTLKDDGVRAQLLDYIRKVESGLGEQDTPEADESVMEEDEGRGAQSHGKDSTSRTSKGESNWNDSRANTNKSPDVDVEFSDDSHEGEMLAKADLLESADRNVDTGSSVCDTNVKGGPEEVQMEVGDSSTGESNTQPQTAETQPLSLSQV</sequence>
<dbReference type="InterPro" id="IPR006757">
    <property type="entry name" value="OGF_rcpt"/>
</dbReference>
<gene>
    <name evidence="4" type="ORF">KP79_PYT18788</name>
</gene>
<feature type="compositionally biased region" description="Acidic residues" evidence="2">
    <location>
        <begin position="278"/>
        <end position="291"/>
    </location>
</feature>
<reference evidence="4 5" key="1">
    <citation type="journal article" date="2017" name="Nat. Ecol. Evol.">
        <title>Scallop genome provides insights into evolution of bilaterian karyotype and development.</title>
        <authorList>
            <person name="Wang S."/>
            <person name="Zhang J."/>
            <person name="Jiao W."/>
            <person name="Li J."/>
            <person name="Xun X."/>
            <person name="Sun Y."/>
            <person name="Guo X."/>
            <person name="Huan P."/>
            <person name="Dong B."/>
            <person name="Zhang L."/>
            <person name="Hu X."/>
            <person name="Sun X."/>
            <person name="Wang J."/>
            <person name="Zhao C."/>
            <person name="Wang Y."/>
            <person name="Wang D."/>
            <person name="Huang X."/>
            <person name="Wang R."/>
            <person name="Lv J."/>
            <person name="Li Y."/>
            <person name="Zhang Z."/>
            <person name="Liu B."/>
            <person name="Lu W."/>
            <person name="Hui Y."/>
            <person name="Liang J."/>
            <person name="Zhou Z."/>
            <person name="Hou R."/>
            <person name="Li X."/>
            <person name="Liu Y."/>
            <person name="Li H."/>
            <person name="Ning X."/>
            <person name="Lin Y."/>
            <person name="Zhao L."/>
            <person name="Xing Q."/>
            <person name="Dou J."/>
            <person name="Li Y."/>
            <person name="Mao J."/>
            <person name="Guo H."/>
            <person name="Dou H."/>
            <person name="Li T."/>
            <person name="Mu C."/>
            <person name="Jiang W."/>
            <person name="Fu Q."/>
            <person name="Fu X."/>
            <person name="Miao Y."/>
            <person name="Liu J."/>
            <person name="Yu Q."/>
            <person name="Li R."/>
            <person name="Liao H."/>
            <person name="Li X."/>
            <person name="Kong Y."/>
            <person name="Jiang Z."/>
            <person name="Chourrout D."/>
            <person name="Li R."/>
            <person name="Bao Z."/>
        </authorList>
    </citation>
    <scope>NUCLEOTIDE SEQUENCE [LARGE SCALE GENOMIC DNA]</scope>
    <source>
        <strain evidence="4 5">PY_sf001</strain>
    </source>
</reference>
<feature type="compositionally biased region" description="Basic and acidic residues" evidence="2">
    <location>
        <begin position="332"/>
        <end position="353"/>
    </location>
</feature>